<feature type="domain" description="NADPH-dependent FMN reductase-like" evidence="4">
    <location>
        <begin position="26"/>
        <end position="175"/>
    </location>
</feature>
<dbReference type="InterPro" id="IPR005025">
    <property type="entry name" value="FMN_Rdtase-like_dom"/>
</dbReference>
<evidence type="ECO:0000313" key="5">
    <source>
        <dbReference type="EMBL" id="QQM66938.1"/>
    </source>
</evidence>
<keyword evidence="6" id="KW-1185">Reference proteome</keyword>
<dbReference type="Proteomes" id="UP000595895">
    <property type="component" value="Chromosome"/>
</dbReference>
<organism evidence="5 6">
    <name type="scientific">Actinomyces weissii</name>
    <dbReference type="NCBI Taxonomy" id="675090"/>
    <lineage>
        <taxon>Bacteria</taxon>
        <taxon>Bacillati</taxon>
        <taxon>Actinomycetota</taxon>
        <taxon>Actinomycetes</taxon>
        <taxon>Actinomycetales</taxon>
        <taxon>Actinomycetaceae</taxon>
        <taxon>Actinomyces</taxon>
    </lineage>
</organism>
<evidence type="ECO:0000256" key="3">
    <source>
        <dbReference type="ARBA" id="ARBA00023002"/>
    </source>
</evidence>
<dbReference type="PANTHER" id="PTHR43408">
    <property type="entry name" value="FMN REDUCTASE (NADPH)"/>
    <property type="match status" value="1"/>
</dbReference>
<evidence type="ECO:0000256" key="2">
    <source>
        <dbReference type="ARBA" id="ARBA00022643"/>
    </source>
</evidence>
<accession>A0A7T7M8T8</accession>
<proteinExistence type="predicted"/>
<evidence type="ECO:0000313" key="6">
    <source>
        <dbReference type="Proteomes" id="UP000595895"/>
    </source>
</evidence>
<keyword evidence="2" id="KW-0288">FMN</keyword>
<evidence type="ECO:0000259" key="4">
    <source>
        <dbReference type="Pfam" id="PF03358"/>
    </source>
</evidence>
<dbReference type="PANTHER" id="PTHR43408:SF2">
    <property type="entry name" value="FMN REDUCTASE (NADPH)"/>
    <property type="match status" value="1"/>
</dbReference>
<dbReference type="SUPFAM" id="SSF52218">
    <property type="entry name" value="Flavoproteins"/>
    <property type="match status" value="1"/>
</dbReference>
<dbReference type="AlphaFoldDB" id="A0A7T7M8T8"/>
<keyword evidence="3" id="KW-0560">Oxidoreductase</keyword>
<dbReference type="Pfam" id="PF03358">
    <property type="entry name" value="FMN_red"/>
    <property type="match status" value="1"/>
</dbReference>
<dbReference type="Gene3D" id="3.40.50.360">
    <property type="match status" value="1"/>
</dbReference>
<dbReference type="NCBIfam" id="TIGR04037">
    <property type="entry name" value="LLM_duo_CE1759"/>
    <property type="match status" value="1"/>
</dbReference>
<dbReference type="RefSeq" id="WP_200275113.1">
    <property type="nucleotide sequence ID" value="NZ_CP066802.1"/>
</dbReference>
<dbReference type="InterPro" id="IPR023932">
    <property type="entry name" value="CE1759_FMN_reduct"/>
</dbReference>
<reference evidence="5 6" key="1">
    <citation type="submission" date="2020-12" db="EMBL/GenBank/DDBJ databases">
        <authorList>
            <person name="Zhou J."/>
        </authorList>
    </citation>
    <scope>NUCLEOTIDE SEQUENCE [LARGE SCALE GENOMIC DNA]</scope>
    <source>
        <strain evidence="5 6">CCUG 61299</strain>
    </source>
</reference>
<protein>
    <submittedName>
        <fullName evidence="5">NAD(P)H-dependent oxidoreductase</fullName>
    </submittedName>
</protein>
<dbReference type="GO" id="GO:0016491">
    <property type="term" value="F:oxidoreductase activity"/>
    <property type="evidence" value="ECO:0007669"/>
    <property type="project" value="UniProtKB-KW"/>
</dbReference>
<dbReference type="InterPro" id="IPR051814">
    <property type="entry name" value="NAD(P)H-dep_FMN_reductase"/>
</dbReference>
<keyword evidence="1" id="KW-0285">Flavoprotein</keyword>
<dbReference type="EMBL" id="CP066802">
    <property type="protein sequence ID" value="QQM66938.1"/>
    <property type="molecule type" value="Genomic_DNA"/>
</dbReference>
<gene>
    <name evidence="5" type="ORF">JG540_07725</name>
</gene>
<sequence>MTSSNNSEPRVTEDAWQRSQAGRLARIVAVHAGLGTPSTSSMLAERLTVATRQALEEGSRLASVKTHGLRPLAVDIAGASIGGALSPALEEVVADLRDADGVILVSPVLQASYSGLFKSFIDVLPEGTLKGAPVLLGATGGTARHSLVTETALRPLVAHLGALAAPSAVFAASEDFGAAWEDTSSQTHRAEALANRIERAGKQLAQLVGQTSRQAPVDALSDFKPMGQLLSPGTGKGEQQG</sequence>
<evidence type="ECO:0000256" key="1">
    <source>
        <dbReference type="ARBA" id="ARBA00022630"/>
    </source>
</evidence>
<name>A0A7T7M8T8_9ACTO</name>
<dbReference type="InterPro" id="IPR029039">
    <property type="entry name" value="Flavoprotein-like_sf"/>
</dbReference>
<dbReference type="KEGG" id="awe:JG540_07725"/>